<feature type="domain" description="J" evidence="1">
    <location>
        <begin position="3"/>
        <end position="92"/>
    </location>
</feature>
<proteinExistence type="predicted"/>
<organism evidence="2 3">
    <name type="scientific">Heterorhabditis bacteriophora</name>
    <name type="common">Entomopathogenic nematode worm</name>
    <dbReference type="NCBI Taxonomy" id="37862"/>
    <lineage>
        <taxon>Eukaryota</taxon>
        <taxon>Metazoa</taxon>
        <taxon>Ecdysozoa</taxon>
        <taxon>Nematoda</taxon>
        <taxon>Chromadorea</taxon>
        <taxon>Rhabditida</taxon>
        <taxon>Rhabditina</taxon>
        <taxon>Rhabditomorpha</taxon>
        <taxon>Strongyloidea</taxon>
        <taxon>Heterorhabditidae</taxon>
        <taxon>Heterorhabditis</taxon>
    </lineage>
</organism>
<protein>
    <submittedName>
        <fullName evidence="3">J domain-containing protein</fullName>
    </submittedName>
</protein>
<evidence type="ECO:0000313" key="2">
    <source>
        <dbReference type="Proteomes" id="UP000095283"/>
    </source>
</evidence>
<dbReference type="Proteomes" id="UP000095283">
    <property type="component" value="Unplaced"/>
</dbReference>
<keyword evidence="2" id="KW-1185">Reference proteome</keyword>
<accession>A0A1I7X5P2</accession>
<dbReference type="InterPro" id="IPR036869">
    <property type="entry name" value="J_dom_sf"/>
</dbReference>
<dbReference type="CDD" id="cd06257">
    <property type="entry name" value="DnaJ"/>
    <property type="match status" value="1"/>
</dbReference>
<dbReference type="GO" id="GO:0005737">
    <property type="term" value="C:cytoplasm"/>
    <property type="evidence" value="ECO:0007669"/>
    <property type="project" value="TreeGrafter"/>
</dbReference>
<dbReference type="PANTHER" id="PTHR44029">
    <property type="entry name" value="DNAJ HOMOLOG SUBFAMILY C MEMBER 21"/>
    <property type="match status" value="1"/>
</dbReference>
<dbReference type="InterPro" id="IPR001623">
    <property type="entry name" value="DnaJ_domain"/>
</dbReference>
<dbReference type="AlphaFoldDB" id="A0A1I7X5P2"/>
<dbReference type="SUPFAM" id="SSF46565">
    <property type="entry name" value="Chaperone J-domain"/>
    <property type="match status" value="1"/>
</dbReference>
<evidence type="ECO:0000259" key="1">
    <source>
        <dbReference type="PROSITE" id="PS50076"/>
    </source>
</evidence>
<dbReference type="Gene3D" id="1.10.287.110">
    <property type="entry name" value="DnaJ domain"/>
    <property type="match status" value="1"/>
</dbReference>
<name>A0A1I7X5P2_HETBA</name>
<reference evidence="3" key="1">
    <citation type="submission" date="2016-11" db="UniProtKB">
        <authorList>
            <consortium name="WormBaseParasite"/>
        </authorList>
    </citation>
    <scope>IDENTIFICATION</scope>
</reference>
<dbReference type="PANTHER" id="PTHR44029:SF1">
    <property type="entry name" value="DNAJ HOMOLOG SUBFAMILY C MEMBER 21"/>
    <property type="match status" value="1"/>
</dbReference>
<dbReference type="PROSITE" id="PS50076">
    <property type="entry name" value="DNAJ_2"/>
    <property type="match status" value="1"/>
</dbReference>
<dbReference type="Pfam" id="PF00226">
    <property type="entry name" value="DnaJ"/>
    <property type="match status" value="1"/>
</dbReference>
<dbReference type="InterPro" id="IPR054076">
    <property type="entry name" value="ZUO1-like_ZHD"/>
</dbReference>
<sequence length="160" mass="18778">MRCHYDILEVARNADDDVIKKAYRKLVVGPFYGFWSSFCTARSFAWLDHHDVSRAKNRYELRQIETINKKYRDMGKSERNYQVRKIVLDIYICNLYILCFFNSSEKKNIVDKDETFSAGKALEDIESVINSGPKTGRCNRCGEFFESRRLDVLLMSVLGY</sequence>
<dbReference type="WBParaSite" id="Hba_12707">
    <property type="protein sequence ID" value="Hba_12707"/>
    <property type="gene ID" value="Hba_12707"/>
</dbReference>
<evidence type="ECO:0000313" key="3">
    <source>
        <dbReference type="WBParaSite" id="Hba_12707"/>
    </source>
</evidence>
<dbReference type="InterPro" id="IPR051964">
    <property type="entry name" value="Chaperone_stress_response"/>
</dbReference>
<dbReference type="Pfam" id="PF21884">
    <property type="entry name" value="ZUO1-like_ZHD"/>
    <property type="match status" value="1"/>
</dbReference>